<evidence type="ECO:0000256" key="1">
    <source>
        <dbReference type="ARBA" id="ARBA00000085"/>
    </source>
</evidence>
<feature type="transmembrane region" description="Helical" evidence="4">
    <location>
        <begin position="188"/>
        <end position="213"/>
    </location>
</feature>
<evidence type="ECO:0000313" key="6">
    <source>
        <dbReference type="EMBL" id="NJC06597.1"/>
    </source>
</evidence>
<evidence type="ECO:0000256" key="2">
    <source>
        <dbReference type="ARBA" id="ARBA00012438"/>
    </source>
</evidence>
<comment type="caution">
    <text evidence="6">The sequence shown here is derived from an EMBL/GenBank/DDBJ whole genome shotgun (WGS) entry which is preliminary data.</text>
</comment>
<reference evidence="6 7" key="1">
    <citation type="submission" date="2020-03" db="EMBL/GenBank/DDBJ databases">
        <title>Genomic Encyclopedia of Type Strains, Phase IV (KMG-IV): sequencing the most valuable type-strain genomes for metagenomic binning, comparative biology and taxonomic classification.</title>
        <authorList>
            <person name="Goeker M."/>
        </authorList>
    </citation>
    <scope>NUCLEOTIDE SEQUENCE [LARGE SCALE GENOMIC DNA]</scope>
    <source>
        <strain evidence="6 7">DSM 16846</strain>
    </source>
</reference>
<dbReference type="InterPro" id="IPR003594">
    <property type="entry name" value="HATPase_dom"/>
</dbReference>
<name>A0A7X5Y7H7_9SPHN</name>
<keyword evidence="4" id="KW-1133">Transmembrane helix</keyword>
<dbReference type="RefSeq" id="WP_168069902.1">
    <property type="nucleotide sequence ID" value="NZ_JAATJC010000001.1"/>
</dbReference>
<dbReference type="PRINTS" id="PR00344">
    <property type="entry name" value="BCTRLSENSOR"/>
</dbReference>
<dbReference type="PANTHER" id="PTHR43065:SF42">
    <property type="entry name" value="TWO-COMPONENT SENSOR PPRA"/>
    <property type="match status" value="1"/>
</dbReference>
<evidence type="ECO:0000259" key="5">
    <source>
        <dbReference type="PROSITE" id="PS50109"/>
    </source>
</evidence>
<organism evidence="6 7">
    <name type="scientific">Sphingomonas kaistensis</name>
    <dbReference type="NCBI Taxonomy" id="298708"/>
    <lineage>
        <taxon>Bacteria</taxon>
        <taxon>Pseudomonadati</taxon>
        <taxon>Pseudomonadota</taxon>
        <taxon>Alphaproteobacteria</taxon>
        <taxon>Sphingomonadales</taxon>
        <taxon>Sphingomonadaceae</taxon>
        <taxon>Sphingomonas</taxon>
    </lineage>
</organism>
<dbReference type="SMART" id="SM00387">
    <property type="entry name" value="HATPase_c"/>
    <property type="match status" value="1"/>
</dbReference>
<evidence type="ECO:0000256" key="4">
    <source>
        <dbReference type="SAM" id="Phobius"/>
    </source>
</evidence>
<dbReference type="EC" id="2.7.13.3" evidence="2"/>
<dbReference type="Pfam" id="PF00512">
    <property type="entry name" value="HisKA"/>
    <property type="match status" value="1"/>
</dbReference>
<dbReference type="SMART" id="SM00388">
    <property type="entry name" value="HisKA"/>
    <property type="match status" value="1"/>
</dbReference>
<dbReference type="InterPro" id="IPR036097">
    <property type="entry name" value="HisK_dim/P_sf"/>
</dbReference>
<dbReference type="Gene3D" id="3.30.565.10">
    <property type="entry name" value="Histidine kinase-like ATPase, C-terminal domain"/>
    <property type="match status" value="1"/>
</dbReference>
<dbReference type="CDD" id="cd00082">
    <property type="entry name" value="HisKA"/>
    <property type="match status" value="1"/>
</dbReference>
<feature type="domain" description="Histidine kinase" evidence="5">
    <location>
        <begin position="539"/>
        <end position="762"/>
    </location>
</feature>
<dbReference type="GO" id="GO:0000155">
    <property type="term" value="F:phosphorelay sensor kinase activity"/>
    <property type="evidence" value="ECO:0007669"/>
    <property type="project" value="InterPro"/>
</dbReference>
<dbReference type="PANTHER" id="PTHR43065">
    <property type="entry name" value="SENSOR HISTIDINE KINASE"/>
    <property type="match status" value="1"/>
</dbReference>
<dbReference type="InterPro" id="IPR003661">
    <property type="entry name" value="HisK_dim/P_dom"/>
</dbReference>
<comment type="catalytic activity">
    <reaction evidence="1">
        <text>ATP + protein L-histidine = ADP + protein N-phospho-L-histidine.</text>
        <dbReference type="EC" id="2.7.13.3"/>
    </reaction>
</comment>
<dbReference type="SUPFAM" id="SSF47384">
    <property type="entry name" value="Homodimeric domain of signal transducing histidine kinase"/>
    <property type="match status" value="1"/>
</dbReference>
<evidence type="ECO:0000313" key="7">
    <source>
        <dbReference type="Proteomes" id="UP000558192"/>
    </source>
</evidence>
<feature type="transmembrane region" description="Helical" evidence="4">
    <location>
        <begin position="89"/>
        <end position="111"/>
    </location>
</feature>
<keyword evidence="6" id="KW-0418">Kinase</keyword>
<gene>
    <name evidence="6" type="ORF">GGQ97_002390</name>
</gene>
<dbReference type="Proteomes" id="UP000558192">
    <property type="component" value="Unassembled WGS sequence"/>
</dbReference>
<keyword evidence="6" id="KW-0808">Transferase</keyword>
<dbReference type="PROSITE" id="PS50109">
    <property type="entry name" value="HIS_KIN"/>
    <property type="match status" value="1"/>
</dbReference>
<sequence length="772" mass="85192">MTAAIPHDRFLEPVSHFRERRRLRKRRRLFAKLLLVLLGVVGLAVSSQRVVMAPGLELYLGPLFYLFAYWLFGVRAGVAMAIVTMAPTYFWWGHPISVLLGVGHVLFLHWIGKRQASYSIGSLIYGTTVAAVAGYALIIWNYEVPPALATLLVLRKILNDVLFAAMIDCFRLLLQVDKRRIALVRRRCVWLPAAVTTSTMFFAVVGCMALFVVEVGNFSVRFDAAIRDVDLQVLKITDEDHAAVHRVRGEHLVQTFMGPVRVILAPNRSMLGDTAAIGRELGCTTFDDGRQVTGPNDRGTFAYWVNACRIGELGGDDHRLAYAASIRPLVLKAYQTLLTQLLAVIALAALGILSCQWLRRLTHKTMISWFEVVRDFGTPGLIAPPPVPLKDFQPAIDAFVHENNAYVALAREREQLALAVGELKSAIDLTLVADIYFDQARGELVFDVLDSTRRERHRILIHEGDRQELVTAAGRSEAVVEFRPAGGSATEWHMLIARNPDRHARWKAGCMLRLRQSKIQQDRMLHQGRLMDLGGMASALSHEIKQPLFTIALAAENALFHVEASGDESLQPIVKKLGRIGEQVDRARSIIDQVGHYARLETPEGELFDPMEAVTASASFVRPILVADEMTLSIACDQDRSLQVSMARVGLEQIVVNALQNAHDSILTRRQGGDRTPGRITIGLRAVDDLVEITIADNGTGLSGDASSKAFEAFFTTKGPHRGTGLGLYICRQIMIEAGGRLDLANGPDGGAILTITVPCRASAEPLLEHQP</sequence>
<dbReference type="InterPro" id="IPR005467">
    <property type="entry name" value="His_kinase_dom"/>
</dbReference>
<feature type="transmembrane region" description="Helical" evidence="4">
    <location>
        <begin position="58"/>
        <end position="83"/>
    </location>
</feature>
<keyword evidence="7" id="KW-1185">Reference proteome</keyword>
<evidence type="ECO:0000256" key="3">
    <source>
        <dbReference type="ARBA" id="ARBA00022553"/>
    </source>
</evidence>
<keyword evidence="4" id="KW-0472">Membrane</keyword>
<dbReference type="EMBL" id="JAATJC010000001">
    <property type="protein sequence ID" value="NJC06597.1"/>
    <property type="molecule type" value="Genomic_DNA"/>
</dbReference>
<accession>A0A7X5Y7H7</accession>
<keyword evidence="4" id="KW-0812">Transmembrane</keyword>
<feature type="transmembrane region" description="Helical" evidence="4">
    <location>
        <begin position="123"/>
        <end position="142"/>
    </location>
</feature>
<dbReference type="Gene3D" id="1.10.287.130">
    <property type="match status" value="1"/>
</dbReference>
<dbReference type="InterPro" id="IPR004358">
    <property type="entry name" value="Sig_transdc_His_kin-like_C"/>
</dbReference>
<keyword evidence="3" id="KW-0597">Phosphoprotein</keyword>
<dbReference type="InterPro" id="IPR036890">
    <property type="entry name" value="HATPase_C_sf"/>
</dbReference>
<feature type="transmembrane region" description="Helical" evidence="4">
    <location>
        <begin position="29"/>
        <end position="46"/>
    </location>
</feature>
<dbReference type="SUPFAM" id="SSF55874">
    <property type="entry name" value="ATPase domain of HSP90 chaperone/DNA topoisomerase II/histidine kinase"/>
    <property type="match status" value="1"/>
</dbReference>
<dbReference type="Pfam" id="PF02518">
    <property type="entry name" value="HATPase_c"/>
    <property type="match status" value="1"/>
</dbReference>
<dbReference type="AlphaFoldDB" id="A0A7X5Y7H7"/>
<protein>
    <recommendedName>
        <fullName evidence="2">histidine kinase</fullName>
        <ecNumber evidence="2">2.7.13.3</ecNumber>
    </recommendedName>
</protein>
<proteinExistence type="predicted"/>